<dbReference type="Gene3D" id="3.30.70.670">
    <property type="entry name" value="Formiminotransferase, C-terminal subdomain"/>
    <property type="match status" value="1"/>
</dbReference>
<evidence type="ECO:0000259" key="1">
    <source>
        <dbReference type="SMART" id="SM01222"/>
    </source>
</evidence>
<dbReference type="Gene3D" id="3.30.990.10">
    <property type="entry name" value="Formiminotransferase, N-terminal subdomain"/>
    <property type="match status" value="1"/>
</dbReference>
<dbReference type="InterPro" id="IPR012886">
    <property type="entry name" value="Formiminotransferase_N"/>
</dbReference>
<dbReference type="PANTHER" id="PTHR12234:SF1">
    <property type="entry name" value="FORMIMINOTRANSFERASE N-TERMINAL SUBDOMAIN-CONTAINING PROTEIN"/>
    <property type="match status" value="1"/>
</dbReference>
<dbReference type="GO" id="GO:0016740">
    <property type="term" value="F:transferase activity"/>
    <property type="evidence" value="ECO:0007669"/>
    <property type="project" value="InterPro"/>
</dbReference>
<dbReference type="InterPro" id="IPR051623">
    <property type="entry name" value="FTCD"/>
</dbReference>
<dbReference type="SUPFAM" id="SSF55116">
    <property type="entry name" value="Formiminotransferase domain of formiminotransferase-cyclodeaminase"/>
    <property type="match status" value="2"/>
</dbReference>
<evidence type="ECO:0000313" key="3">
    <source>
        <dbReference type="Proteomes" id="UP001249851"/>
    </source>
</evidence>
<sequence>MFRVALWTSHQDLHGVLITMAYPPSLRLVACLLNISEGRNRTIVESIANAAVNFSSTSKRNYLECHSTVLNIFSDYDYNRSVITIAASVDDIEESVFRACEVAYKEIDLERHAGGHPRLGSVDLVPIHTITSSVSLEECGEIAISLGNRLVNSIKGTSVFLFGHADRPLLRGLVQRRKAVNWYNGKNGMDFSQVGWDLGPPPSPRYGCTGIGAIPYVTNCNVTIDCQDLVFGKEIAKSIRSSTSSGLAGVQSMAFEHEGRIEIACNVEASAELSSDGNFQYTSSEEIESRVKELAALRDIKLYGTKLVGFTPDEAYRRAVKALSEGNATAWKHSEYRM</sequence>
<dbReference type="InterPro" id="IPR022384">
    <property type="entry name" value="FormiminoTrfase_cat_dom_sf"/>
</dbReference>
<proteinExistence type="predicted"/>
<dbReference type="SMART" id="SM01222">
    <property type="entry name" value="FTCD_N"/>
    <property type="match status" value="1"/>
</dbReference>
<dbReference type="AlphaFoldDB" id="A0AAD9QN55"/>
<dbReference type="Pfam" id="PF07837">
    <property type="entry name" value="FTCD_N"/>
    <property type="match status" value="1"/>
</dbReference>
<comment type="caution">
    <text evidence="2">The sequence shown here is derived from an EMBL/GenBank/DDBJ whole genome shotgun (WGS) entry which is preliminary data.</text>
</comment>
<dbReference type="InterPro" id="IPR037070">
    <property type="entry name" value="Formiminotransferase_C_sf"/>
</dbReference>
<evidence type="ECO:0000313" key="2">
    <source>
        <dbReference type="EMBL" id="KAK2564204.1"/>
    </source>
</evidence>
<dbReference type="GO" id="GO:0005542">
    <property type="term" value="F:folic acid binding"/>
    <property type="evidence" value="ECO:0007669"/>
    <property type="project" value="InterPro"/>
</dbReference>
<dbReference type="PANTHER" id="PTHR12234">
    <property type="entry name" value="FORMIMINOTRANSFERASE-CYCLODEAMINASE"/>
    <property type="match status" value="1"/>
</dbReference>
<accession>A0AAD9QN55</accession>
<organism evidence="2 3">
    <name type="scientific">Acropora cervicornis</name>
    <name type="common">Staghorn coral</name>
    <dbReference type="NCBI Taxonomy" id="6130"/>
    <lineage>
        <taxon>Eukaryota</taxon>
        <taxon>Metazoa</taxon>
        <taxon>Cnidaria</taxon>
        <taxon>Anthozoa</taxon>
        <taxon>Hexacorallia</taxon>
        <taxon>Scleractinia</taxon>
        <taxon>Astrocoeniina</taxon>
        <taxon>Acroporidae</taxon>
        <taxon>Acropora</taxon>
    </lineage>
</organism>
<reference evidence="2" key="2">
    <citation type="journal article" date="2023" name="Science">
        <title>Genomic signatures of disease resistance in endangered staghorn corals.</title>
        <authorList>
            <person name="Vollmer S.V."/>
            <person name="Selwyn J.D."/>
            <person name="Despard B.A."/>
            <person name="Roesel C.L."/>
        </authorList>
    </citation>
    <scope>NUCLEOTIDE SEQUENCE</scope>
    <source>
        <strain evidence="2">K2</strain>
    </source>
</reference>
<reference evidence="2" key="1">
    <citation type="journal article" date="2023" name="G3 (Bethesda)">
        <title>Whole genome assembly and annotation of the endangered Caribbean coral Acropora cervicornis.</title>
        <authorList>
            <person name="Selwyn J.D."/>
            <person name="Vollmer S.V."/>
        </authorList>
    </citation>
    <scope>NUCLEOTIDE SEQUENCE</scope>
    <source>
        <strain evidence="2">K2</strain>
    </source>
</reference>
<feature type="domain" description="Formiminotransferase N-terminal subdomain" evidence="1">
    <location>
        <begin position="27"/>
        <end position="215"/>
    </location>
</feature>
<protein>
    <submittedName>
        <fullName evidence="2">Formiminotransferase N-terminal subdomain-containing protein</fullName>
    </submittedName>
</protein>
<gene>
    <name evidence="2" type="ORF">P5673_012449</name>
</gene>
<dbReference type="InterPro" id="IPR037064">
    <property type="entry name" value="Formiminotransferase_N_sf"/>
</dbReference>
<dbReference type="Proteomes" id="UP001249851">
    <property type="component" value="Unassembled WGS sequence"/>
</dbReference>
<dbReference type="EMBL" id="JARQWQ010000023">
    <property type="protein sequence ID" value="KAK2564204.1"/>
    <property type="molecule type" value="Genomic_DNA"/>
</dbReference>
<keyword evidence="3" id="KW-1185">Reference proteome</keyword>
<name>A0AAD9QN55_ACRCE</name>